<protein>
    <recommendedName>
        <fullName evidence="9">Small ribosomal subunit protein uS4m</fullName>
    </recommendedName>
</protein>
<dbReference type="GO" id="GO:0005763">
    <property type="term" value="C:mitochondrial small ribosomal subunit"/>
    <property type="evidence" value="ECO:0007669"/>
    <property type="project" value="TreeGrafter"/>
</dbReference>
<feature type="compositionally biased region" description="Basic residues" evidence="11">
    <location>
        <begin position="189"/>
        <end position="200"/>
    </location>
</feature>
<dbReference type="GO" id="GO:0042274">
    <property type="term" value="P:ribosomal small subunit biogenesis"/>
    <property type="evidence" value="ECO:0007669"/>
    <property type="project" value="TreeGrafter"/>
</dbReference>
<evidence type="ECO:0000256" key="5">
    <source>
        <dbReference type="ARBA" id="ARBA00022980"/>
    </source>
</evidence>
<evidence type="ECO:0000256" key="7">
    <source>
        <dbReference type="ARBA" id="ARBA00023274"/>
    </source>
</evidence>
<keyword evidence="7" id="KW-0687">Ribonucleoprotein</keyword>
<evidence type="ECO:0000256" key="2">
    <source>
        <dbReference type="ARBA" id="ARBA00007465"/>
    </source>
</evidence>
<dbReference type="CDD" id="cd00165">
    <property type="entry name" value="S4"/>
    <property type="match status" value="1"/>
</dbReference>
<comment type="subcellular location">
    <subcellularLocation>
        <location evidence="1">Mitochondrion</location>
    </subcellularLocation>
</comment>
<keyword evidence="4 10" id="KW-0694">RNA-binding</keyword>
<sequence length="475" mass="53314">MRNKATSYLRKPKIRQSWSKYNLFNITQVRAPYTKSRTFFQQKWSAKSLARAYHGEQVRESQWERMFSRRLRAVVPMEPADLSRNDGAAQAAGRGSGLVERGKTRQVPETPYMLMTFAPLERRLDVAIFRAMFASSTRQARQFVIHGGVTVNGKKMQYPGYLLNPGDMFQVDPERVMYATGAPKDKSLRRAGRLRRRMGAKSKEEEKEGEAEEAKSNDKQKKEESKEDEDPRQMLKEMLSGAKGIMASSKDLLPAKRRQAIRAFQRSIKQVLSRSSTTTTMTDNLEAQFLALKNLIDEDTKRAAEAAQKAAAKKAEQAAATESTSTTPSPSSTPNADATSTTATNNNTTTTTTTTTNTAKNNDSTASNQVDDLAASLSDVELADYSASDLKALKRALEEIHENPIDSTKPYATPWRPRDYMSPFAFVPRYLEVNHNICAAVYLRHPVARPGMAEVPTPYNETIGRAAFAWYLRRR</sequence>
<dbReference type="InParanoid" id="E4UZA7"/>
<keyword evidence="6" id="KW-0496">Mitochondrion</keyword>
<dbReference type="InterPro" id="IPR002942">
    <property type="entry name" value="S4_RNA-bd"/>
</dbReference>
<feature type="region of interest" description="Disordered" evidence="11">
    <location>
        <begin position="180"/>
        <end position="233"/>
    </location>
</feature>
<dbReference type="Gene3D" id="3.10.290.10">
    <property type="entry name" value="RNA-binding S4 domain"/>
    <property type="match status" value="1"/>
</dbReference>
<dbReference type="VEuPathDB" id="FungiDB:MGYG_06435"/>
<dbReference type="PROSITE" id="PS00632">
    <property type="entry name" value="RIBOSOMAL_S4"/>
    <property type="match status" value="1"/>
</dbReference>
<keyword evidence="14" id="KW-1185">Reference proteome</keyword>
<evidence type="ECO:0000259" key="12">
    <source>
        <dbReference type="SMART" id="SM00363"/>
    </source>
</evidence>
<dbReference type="InterPro" id="IPR036986">
    <property type="entry name" value="S4_RNA-bd_sf"/>
</dbReference>
<evidence type="ECO:0000256" key="11">
    <source>
        <dbReference type="SAM" id="MobiDB-lite"/>
    </source>
</evidence>
<evidence type="ECO:0000256" key="6">
    <source>
        <dbReference type="ARBA" id="ARBA00023128"/>
    </source>
</evidence>
<reference evidence="14" key="1">
    <citation type="journal article" date="2012" name="MBio">
        <title>Comparative genome analysis of Trichophyton rubrum and related dermatophytes reveals candidate genes involved in infection.</title>
        <authorList>
            <person name="Martinez D.A."/>
            <person name="Oliver B.G."/>
            <person name="Graeser Y."/>
            <person name="Goldberg J.M."/>
            <person name="Li W."/>
            <person name="Martinez-Rossi N.M."/>
            <person name="Monod M."/>
            <person name="Shelest E."/>
            <person name="Barton R.C."/>
            <person name="Birch E."/>
            <person name="Brakhage A.A."/>
            <person name="Chen Z."/>
            <person name="Gurr S.J."/>
            <person name="Heiman D."/>
            <person name="Heitman J."/>
            <person name="Kosti I."/>
            <person name="Rossi A."/>
            <person name="Saif S."/>
            <person name="Samalova M."/>
            <person name="Saunders C.W."/>
            <person name="Shea T."/>
            <person name="Summerbell R.C."/>
            <person name="Xu J."/>
            <person name="Young S."/>
            <person name="Zeng Q."/>
            <person name="Birren B.W."/>
            <person name="Cuomo C.A."/>
            <person name="White T.C."/>
        </authorList>
    </citation>
    <scope>NUCLEOTIDE SEQUENCE [LARGE SCALE GENOMIC DNA]</scope>
    <source>
        <strain evidence="14">ATCC MYA-4604 / CBS 118893</strain>
    </source>
</reference>
<dbReference type="Pfam" id="PF01479">
    <property type="entry name" value="S4"/>
    <property type="match status" value="1"/>
</dbReference>
<dbReference type="AlphaFoldDB" id="E4UZA7"/>
<dbReference type="PANTHER" id="PTHR11831">
    <property type="entry name" value="30S 40S RIBOSOMAL PROTEIN"/>
    <property type="match status" value="1"/>
</dbReference>
<accession>E4UZA7</accession>
<dbReference type="GO" id="GO:0003735">
    <property type="term" value="F:structural constituent of ribosome"/>
    <property type="evidence" value="ECO:0007669"/>
    <property type="project" value="TreeGrafter"/>
</dbReference>
<dbReference type="InterPro" id="IPR022801">
    <property type="entry name" value="Ribosomal_uS4"/>
</dbReference>
<dbReference type="InterPro" id="IPR018079">
    <property type="entry name" value="Ribosomal_uS4_CS"/>
</dbReference>
<feature type="compositionally biased region" description="Basic and acidic residues" evidence="11">
    <location>
        <begin position="201"/>
        <end position="233"/>
    </location>
</feature>
<feature type="domain" description="RNA-binding S4" evidence="12">
    <location>
        <begin position="122"/>
        <end position="182"/>
    </location>
</feature>
<keyword evidence="5 13" id="KW-0689">Ribosomal protein</keyword>
<dbReference type="OMA" id="GDMFQVE"/>
<evidence type="ECO:0000313" key="14">
    <source>
        <dbReference type="Proteomes" id="UP000002669"/>
    </source>
</evidence>
<dbReference type="RefSeq" id="XP_003171891.1">
    <property type="nucleotide sequence ID" value="XM_003171843.1"/>
</dbReference>
<dbReference type="EMBL" id="DS989826">
    <property type="protein sequence ID" value="EFR03437.1"/>
    <property type="molecule type" value="Genomic_DNA"/>
</dbReference>
<name>E4UZA7_ARTGP</name>
<evidence type="ECO:0000256" key="9">
    <source>
        <dbReference type="ARBA" id="ARBA00071419"/>
    </source>
</evidence>
<dbReference type="GeneID" id="10027149"/>
<evidence type="ECO:0000256" key="10">
    <source>
        <dbReference type="PROSITE-ProRule" id="PRU00182"/>
    </source>
</evidence>
<dbReference type="STRING" id="535722.E4UZA7"/>
<gene>
    <name evidence="13" type="ORF">MGYG_06435</name>
</gene>
<dbReference type="FunFam" id="3.10.290.10:FF:000025">
    <property type="entry name" value="30S ribosomal subunit S4"/>
    <property type="match status" value="1"/>
</dbReference>
<comment type="similarity">
    <text evidence="2">Belongs to the universal ribosomal protein uS4 family.</text>
</comment>
<dbReference type="Proteomes" id="UP000002669">
    <property type="component" value="Unassembled WGS sequence"/>
</dbReference>
<evidence type="ECO:0000256" key="3">
    <source>
        <dbReference type="ARBA" id="ARBA00022730"/>
    </source>
</evidence>
<dbReference type="HOGENOM" id="CLU_026386_1_0_1"/>
<organism evidence="14">
    <name type="scientific">Arthroderma gypseum (strain ATCC MYA-4604 / CBS 118893)</name>
    <name type="common">Microsporum gypseum</name>
    <dbReference type="NCBI Taxonomy" id="535722"/>
    <lineage>
        <taxon>Eukaryota</taxon>
        <taxon>Fungi</taxon>
        <taxon>Dikarya</taxon>
        <taxon>Ascomycota</taxon>
        <taxon>Pezizomycotina</taxon>
        <taxon>Eurotiomycetes</taxon>
        <taxon>Eurotiomycetidae</taxon>
        <taxon>Onygenales</taxon>
        <taxon>Arthrodermataceae</taxon>
        <taxon>Nannizzia</taxon>
    </lineage>
</organism>
<feature type="region of interest" description="Disordered" evidence="11">
    <location>
        <begin position="307"/>
        <end position="366"/>
    </location>
</feature>
<evidence type="ECO:0000256" key="4">
    <source>
        <dbReference type="ARBA" id="ARBA00022884"/>
    </source>
</evidence>
<dbReference type="PROSITE" id="PS50889">
    <property type="entry name" value="S4"/>
    <property type="match status" value="1"/>
</dbReference>
<keyword evidence="3 10" id="KW-0699">rRNA-binding</keyword>
<proteinExistence type="inferred from homology"/>
<dbReference type="SUPFAM" id="SSF55174">
    <property type="entry name" value="Alpha-L RNA-binding motif"/>
    <property type="match status" value="1"/>
</dbReference>
<dbReference type="GO" id="GO:0019843">
    <property type="term" value="F:rRNA binding"/>
    <property type="evidence" value="ECO:0007669"/>
    <property type="project" value="UniProtKB-KW"/>
</dbReference>
<evidence type="ECO:0000256" key="1">
    <source>
        <dbReference type="ARBA" id="ARBA00004173"/>
    </source>
</evidence>
<dbReference type="FunCoup" id="E4UZA7">
    <property type="interactions" value="111"/>
</dbReference>
<evidence type="ECO:0000313" key="13">
    <source>
        <dbReference type="EMBL" id="EFR03437.1"/>
    </source>
</evidence>
<dbReference type="SMART" id="SM00363">
    <property type="entry name" value="S4"/>
    <property type="match status" value="1"/>
</dbReference>
<dbReference type="OrthoDB" id="3356781at2759"/>
<dbReference type="eggNOG" id="ENOG502QTS9">
    <property type="taxonomic scope" value="Eukaryota"/>
</dbReference>
<evidence type="ECO:0000256" key="8">
    <source>
        <dbReference type="ARBA" id="ARBA00037226"/>
    </source>
</evidence>
<comment type="function">
    <text evidence="8">Component of the mitochondrial ribosome (mitoribosome), a dedicated translation machinery responsible for the synthesis of mitochondrial genome-encoded proteins, including at least some of the essential transmembrane subunits of the mitochondrial respiratory chain. The mitoribosomes are attached to the mitochondrial inner membrane and translation products are cotranslationally integrated into the membrane.</text>
</comment>
<feature type="compositionally biased region" description="Low complexity" evidence="11">
    <location>
        <begin position="317"/>
        <end position="366"/>
    </location>
</feature>
<dbReference type="PANTHER" id="PTHR11831:SF4">
    <property type="entry name" value="SMALL RIBOSOMAL SUBUNIT PROTEIN US4M"/>
    <property type="match status" value="1"/>
</dbReference>